<dbReference type="Proteomes" id="UP001501257">
    <property type="component" value="Unassembled WGS sequence"/>
</dbReference>
<evidence type="ECO:0000256" key="1">
    <source>
        <dbReference type="ARBA" id="ARBA00004202"/>
    </source>
</evidence>
<gene>
    <name evidence="8" type="ORF">GCM10025778_14820</name>
</gene>
<dbReference type="Gene3D" id="3.40.50.12580">
    <property type="match status" value="1"/>
</dbReference>
<keyword evidence="4" id="KW-0808">Transferase</keyword>
<comment type="subcellular location">
    <subcellularLocation>
        <location evidence="1">Cell membrane</location>
        <topology evidence="1">Peripheral membrane protein</topology>
    </subcellularLocation>
</comment>
<dbReference type="Gene3D" id="3.40.50.11820">
    <property type="match status" value="1"/>
</dbReference>
<evidence type="ECO:0000256" key="6">
    <source>
        <dbReference type="ARBA" id="ARBA00023136"/>
    </source>
</evidence>
<dbReference type="SUPFAM" id="SSF53756">
    <property type="entry name" value="UDP-Glycosyltransferase/glycogen phosphorylase"/>
    <property type="match status" value="1"/>
</dbReference>
<dbReference type="SUPFAM" id="SSF53448">
    <property type="entry name" value="Nucleotide-diphospho-sugar transferases"/>
    <property type="match status" value="1"/>
</dbReference>
<organism evidence="8 9">
    <name type="scientific">Paeniglutamicibacter antarcticus</name>
    <dbReference type="NCBI Taxonomy" id="494023"/>
    <lineage>
        <taxon>Bacteria</taxon>
        <taxon>Bacillati</taxon>
        <taxon>Actinomycetota</taxon>
        <taxon>Actinomycetes</taxon>
        <taxon>Micrococcales</taxon>
        <taxon>Micrococcaceae</taxon>
        <taxon>Paeniglutamicibacter</taxon>
    </lineage>
</organism>
<keyword evidence="3" id="KW-1003">Cell membrane</keyword>
<dbReference type="PANTHER" id="PTHR37316">
    <property type="entry name" value="TEICHOIC ACID GLYCEROL-PHOSPHATE PRIMASE"/>
    <property type="match status" value="1"/>
</dbReference>
<evidence type="ECO:0000256" key="4">
    <source>
        <dbReference type="ARBA" id="ARBA00022679"/>
    </source>
</evidence>
<dbReference type="InterPro" id="IPR007554">
    <property type="entry name" value="Glycerophosphate_synth"/>
</dbReference>
<dbReference type="InterPro" id="IPR043149">
    <property type="entry name" value="TagF_N"/>
</dbReference>
<evidence type="ECO:0000313" key="8">
    <source>
        <dbReference type="EMBL" id="GAA5226949.1"/>
    </source>
</evidence>
<name>A0ABP9TJ97_9MICC</name>
<dbReference type="InterPro" id="IPR001173">
    <property type="entry name" value="Glyco_trans_2-like"/>
</dbReference>
<dbReference type="InterPro" id="IPR029044">
    <property type="entry name" value="Nucleotide-diphossugar_trans"/>
</dbReference>
<comment type="similarity">
    <text evidence="2">Belongs to the CDP-glycerol glycerophosphotransferase family.</text>
</comment>
<evidence type="ECO:0000313" key="9">
    <source>
        <dbReference type="Proteomes" id="UP001501257"/>
    </source>
</evidence>
<feature type="domain" description="Glycosyltransferase 2-like" evidence="7">
    <location>
        <begin position="33"/>
        <end position="160"/>
    </location>
</feature>
<evidence type="ECO:0000256" key="2">
    <source>
        <dbReference type="ARBA" id="ARBA00010488"/>
    </source>
</evidence>
<keyword evidence="6" id="KW-0472">Membrane</keyword>
<evidence type="ECO:0000259" key="7">
    <source>
        <dbReference type="Pfam" id="PF00535"/>
    </source>
</evidence>
<dbReference type="CDD" id="cd00761">
    <property type="entry name" value="Glyco_tranf_GTA_type"/>
    <property type="match status" value="1"/>
</dbReference>
<dbReference type="Pfam" id="PF04464">
    <property type="entry name" value="Glyphos_transf"/>
    <property type="match status" value="1"/>
</dbReference>
<protein>
    <recommendedName>
        <fullName evidence="7">Glycosyltransferase 2-like domain-containing protein</fullName>
    </recommendedName>
</protein>
<sequence length="963" mass="109382">MGGSESIVEINERPELERLPVQGPIRGTRPDITVVIAVYNDSHNLITSIESAQYQTHNNVEIIVVDDCSTDDSHEKALELASSDSRIRVLQTPRNSGGVGAPRNVGRRAALAEWITFLDSDDELDVHACKNLINAAKGSNADVIAGKTKRFHVATGRWSGWHARLYSDPLLIEGIESFPELAIDTIAVGKLFSKQFLDDNNIYCPEDIHYEDLVFTAQIYKKSNLIKIICESTYVWKIYPVVERKSITNQRDSIKNVEYRLEALARIKSIMSDGASPALADRLQLKILRHDARLYLNDIAKHDDGLSEEILRLLRPQIAEIQNHVISKLDDQEKILYLAALSGIPSRVRWALRMIRGMVSAPPSISPFSERNNFSANGETTSHVDESIPTEFLNIPFSNYIEIPWFKYAFYHEVTKFKRINKYIYRIHGQTNDQFEHLSDLKNFDMNIVVFSRSGDRTRKLARVNVLGWHAGNLTWEADVLIPEALPHQGNLKLGFMVQVARDSLHVTGHLFVATKIPNRKSLIVRQNYGARLSREAFYIYRTVDTTAGLRQRKVSDKRTVIRSMYHSISHVCKQTLGRFSAETQVRSRYLAPISRLFRSFVLREGCVLFESHMGKSYSDSPKAISLALAKARPDLKQIWSFAPGFDHALSCAHETVVRGSLGYLRALATSKYLVDNQSWPSYFRKRSGQTYLQTWHGVPLKLMGYDMPTMKSASPDKRVAFKRTIDAWDYLCNPSPFFEETFVKSVGYRGELLPYGSPRNDELVSSAKQELCLEAIRTQLGIRTNRKVVLYAPTFRASNSGSKRPLSLNLDLQEWVEALGSDTLLLVRPHYLNKLTIPMKFSHNIIDVSNVDNISELYLIADILITDYSSVMFDYSILNKPIILYAYDLESYVRDERGTYFDITEFAPGRIVKSQHELAHAISEALVSDVAPEQRVLFQERFMGAETGHASEDAITRVWGEK</sequence>
<dbReference type="PANTHER" id="PTHR37316:SF3">
    <property type="entry name" value="TEICHOIC ACID GLYCEROL-PHOSPHATE TRANSFERASE"/>
    <property type="match status" value="1"/>
</dbReference>
<reference evidence="9" key="1">
    <citation type="journal article" date="2019" name="Int. J. Syst. Evol. Microbiol.">
        <title>The Global Catalogue of Microorganisms (GCM) 10K type strain sequencing project: providing services to taxonomists for standard genome sequencing and annotation.</title>
        <authorList>
            <consortium name="The Broad Institute Genomics Platform"/>
            <consortium name="The Broad Institute Genome Sequencing Center for Infectious Disease"/>
            <person name="Wu L."/>
            <person name="Ma J."/>
        </authorList>
    </citation>
    <scope>NUCLEOTIDE SEQUENCE [LARGE SCALE GENOMIC DNA]</scope>
    <source>
        <strain evidence="9">JCM 18952</strain>
    </source>
</reference>
<dbReference type="Gene3D" id="3.90.550.10">
    <property type="entry name" value="Spore Coat Polysaccharide Biosynthesis Protein SpsA, Chain A"/>
    <property type="match status" value="1"/>
</dbReference>
<dbReference type="InterPro" id="IPR043148">
    <property type="entry name" value="TagF_C"/>
</dbReference>
<evidence type="ECO:0000256" key="5">
    <source>
        <dbReference type="ARBA" id="ARBA00022944"/>
    </source>
</evidence>
<proteinExistence type="inferred from homology"/>
<accession>A0ABP9TJ97</accession>
<evidence type="ECO:0000256" key="3">
    <source>
        <dbReference type="ARBA" id="ARBA00022475"/>
    </source>
</evidence>
<comment type="caution">
    <text evidence="8">The sequence shown here is derived from an EMBL/GenBank/DDBJ whole genome shotgun (WGS) entry which is preliminary data.</text>
</comment>
<dbReference type="InterPro" id="IPR051612">
    <property type="entry name" value="Teichoic_Acid_Biosynth"/>
</dbReference>
<keyword evidence="5" id="KW-0777">Teichoic acid biosynthesis</keyword>
<dbReference type="EMBL" id="BAABLK010000024">
    <property type="protein sequence ID" value="GAA5226949.1"/>
    <property type="molecule type" value="Genomic_DNA"/>
</dbReference>
<dbReference type="Pfam" id="PF00535">
    <property type="entry name" value="Glycos_transf_2"/>
    <property type="match status" value="1"/>
</dbReference>
<keyword evidence="9" id="KW-1185">Reference proteome</keyword>
<dbReference type="RefSeq" id="WP_210100607.1">
    <property type="nucleotide sequence ID" value="NZ_BAABLK010000024.1"/>
</dbReference>